<organism evidence="8">
    <name type="scientific">hydrothermal vent metagenome</name>
    <dbReference type="NCBI Taxonomy" id="652676"/>
    <lineage>
        <taxon>unclassified sequences</taxon>
        <taxon>metagenomes</taxon>
        <taxon>ecological metagenomes</taxon>
    </lineage>
</organism>
<evidence type="ECO:0000256" key="1">
    <source>
        <dbReference type="ARBA" id="ARBA00004651"/>
    </source>
</evidence>
<evidence type="ECO:0000313" key="8">
    <source>
        <dbReference type="EMBL" id="SFV74480.1"/>
    </source>
</evidence>
<feature type="transmembrane region" description="Helical" evidence="6">
    <location>
        <begin position="55"/>
        <end position="76"/>
    </location>
</feature>
<dbReference type="PANTHER" id="PTHR36115:SF4">
    <property type="entry name" value="MEMBRANE PROTEIN"/>
    <property type="match status" value="1"/>
</dbReference>
<evidence type="ECO:0000256" key="3">
    <source>
        <dbReference type="ARBA" id="ARBA00022692"/>
    </source>
</evidence>
<keyword evidence="2" id="KW-1003">Cell membrane</keyword>
<dbReference type="GO" id="GO:0005886">
    <property type="term" value="C:plasma membrane"/>
    <property type="evidence" value="ECO:0007669"/>
    <property type="project" value="UniProtKB-SubCell"/>
</dbReference>
<gene>
    <name evidence="8" type="ORF">MNB_SM-3-1392</name>
</gene>
<feature type="domain" description="RDD" evidence="7">
    <location>
        <begin position="17"/>
        <end position="143"/>
    </location>
</feature>
<evidence type="ECO:0000256" key="4">
    <source>
        <dbReference type="ARBA" id="ARBA00022989"/>
    </source>
</evidence>
<evidence type="ECO:0000256" key="5">
    <source>
        <dbReference type="ARBA" id="ARBA00023136"/>
    </source>
</evidence>
<reference evidence="8" key="1">
    <citation type="submission" date="2016-10" db="EMBL/GenBank/DDBJ databases">
        <authorList>
            <person name="de Groot N.N."/>
        </authorList>
    </citation>
    <scope>NUCLEOTIDE SEQUENCE</scope>
</reference>
<keyword evidence="3 6" id="KW-0812">Transmembrane</keyword>
<dbReference type="PANTHER" id="PTHR36115">
    <property type="entry name" value="PROLINE-RICH ANTIGEN HOMOLOG-RELATED"/>
    <property type="match status" value="1"/>
</dbReference>
<protein>
    <recommendedName>
        <fullName evidence="7">RDD domain-containing protein</fullName>
    </recommendedName>
</protein>
<feature type="transmembrane region" description="Helical" evidence="6">
    <location>
        <begin position="112"/>
        <end position="131"/>
    </location>
</feature>
<dbReference type="InterPro" id="IPR051791">
    <property type="entry name" value="Pra-immunoreactive"/>
</dbReference>
<dbReference type="InterPro" id="IPR010432">
    <property type="entry name" value="RDD"/>
</dbReference>
<keyword evidence="5 6" id="KW-0472">Membrane</keyword>
<proteinExistence type="predicted"/>
<feature type="transmembrane region" description="Helical" evidence="6">
    <location>
        <begin position="20"/>
        <end position="43"/>
    </location>
</feature>
<comment type="subcellular location">
    <subcellularLocation>
        <location evidence="1">Cell membrane</location>
        <topology evidence="1">Multi-pass membrane protein</topology>
    </subcellularLocation>
</comment>
<evidence type="ECO:0000256" key="2">
    <source>
        <dbReference type="ARBA" id="ARBA00022475"/>
    </source>
</evidence>
<keyword evidence="4 6" id="KW-1133">Transmembrane helix</keyword>
<accession>A0A1W1D1T9</accession>
<evidence type="ECO:0000256" key="6">
    <source>
        <dbReference type="SAM" id="Phobius"/>
    </source>
</evidence>
<dbReference type="EMBL" id="FPHP01000001">
    <property type="protein sequence ID" value="SFV74480.1"/>
    <property type="molecule type" value="Genomic_DNA"/>
</dbReference>
<sequence>MNNEEIEELLYRENLTLASISSRATAFFLDELLLSILLMIALWDSFTSAQTVEDIILLTNSFVLEYMLMKLIYQAFFVTKYGATLGKIAMKIRVIDVKTLDNPDFLHSLNRSFFRIISEMFFYLGFLWGVFNPTRQTWHDKTAQTLVVNV</sequence>
<dbReference type="AlphaFoldDB" id="A0A1W1D1T9"/>
<evidence type="ECO:0000259" key="7">
    <source>
        <dbReference type="Pfam" id="PF06271"/>
    </source>
</evidence>
<dbReference type="Pfam" id="PF06271">
    <property type="entry name" value="RDD"/>
    <property type="match status" value="1"/>
</dbReference>
<name>A0A1W1D1T9_9ZZZZ</name>